<evidence type="ECO:0000313" key="2">
    <source>
        <dbReference type="EMBL" id="VVP31429.1"/>
    </source>
</evidence>
<gene>
    <name evidence="2" type="ORF">PS880_04361</name>
</gene>
<proteinExistence type="predicted"/>
<evidence type="ECO:0000256" key="1">
    <source>
        <dbReference type="SAM" id="MobiDB-lite"/>
    </source>
</evidence>
<accession>A0A5E7N3E7</accession>
<evidence type="ECO:0000313" key="3">
    <source>
        <dbReference type="Proteomes" id="UP000375525"/>
    </source>
</evidence>
<feature type="region of interest" description="Disordered" evidence="1">
    <location>
        <begin position="1"/>
        <end position="38"/>
    </location>
</feature>
<dbReference type="Proteomes" id="UP000375525">
    <property type="component" value="Unassembled WGS sequence"/>
</dbReference>
<reference evidence="2 3" key="1">
    <citation type="submission" date="2019-09" db="EMBL/GenBank/DDBJ databases">
        <authorList>
            <person name="Chandra G."/>
            <person name="Truman W A."/>
        </authorList>
    </citation>
    <scope>NUCLEOTIDE SEQUENCE [LARGE SCALE GENOMIC DNA]</scope>
    <source>
        <strain evidence="2">PS880</strain>
    </source>
</reference>
<name>A0A5E7N3E7_PSEFL</name>
<dbReference type="AlphaFoldDB" id="A0A5E7N3E7"/>
<organism evidence="2 3">
    <name type="scientific">Pseudomonas fluorescens</name>
    <dbReference type="NCBI Taxonomy" id="294"/>
    <lineage>
        <taxon>Bacteria</taxon>
        <taxon>Pseudomonadati</taxon>
        <taxon>Pseudomonadota</taxon>
        <taxon>Gammaproteobacteria</taxon>
        <taxon>Pseudomonadales</taxon>
        <taxon>Pseudomonadaceae</taxon>
        <taxon>Pseudomonas</taxon>
    </lineage>
</organism>
<dbReference type="EMBL" id="CABVIH010000023">
    <property type="protein sequence ID" value="VVP31429.1"/>
    <property type="molecule type" value="Genomic_DNA"/>
</dbReference>
<sequence length="38" mass="3942">MLRWIGLASDVAKSSRGQSKSKGTEQKGGGSSKYLTAA</sequence>
<protein>
    <submittedName>
        <fullName evidence="2">Uncharacterized protein</fullName>
    </submittedName>
</protein>